<dbReference type="EMBL" id="CP144914">
    <property type="protein sequence ID" value="WWD80625.1"/>
    <property type="molecule type" value="Genomic_DNA"/>
</dbReference>
<evidence type="ECO:0000313" key="4">
    <source>
        <dbReference type="EMBL" id="WWD80625.1"/>
    </source>
</evidence>
<keyword evidence="5" id="KW-1185">Reference proteome</keyword>
<evidence type="ECO:0000313" key="5">
    <source>
        <dbReference type="Proteomes" id="UP000321816"/>
    </source>
</evidence>
<proteinExistence type="predicted"/>
<dbReference type="Pfam" id="PF03413">
    <property type="entry name" value="PepSY"/>
    <property type="match status" value="3"/>
</dbReference>
<feature type="compositionally biased region" description="Polar residues" evidence="1">
    <location>
        <begin position="36"/>
        <end position="52"/>
    </location>
</feature>
<feature type="domain" description="PepSY" evidence="3">
    <location>
        <begin position="53"/>
        <end position="109"/>
    </location>
</feature>
<accession>A0AAJ8LXE7</accession>
<evidence type="ECO:0000256" key="2">
    <source>
        <dbReference type="SAM" id="SignalP"/>
    </source>
</evidence>
<evidence type="ECO:0000259" key="3">
    <source>
        <dbReference type="Pfam" id="PF03413"/>
    </source>
</evidence>
<feature type="region of interest" description="Disordered" evidence="1">
    <location>
        <begin position="35"/>
        <end position="59"/>
    </location>
</feature>
<feature type="signal peptide" evidence="2">
    <location>
        <begin position="1"/>
        <end position="21"/>
    </location>
</feature>
<sequence length="282" mass="30318">MKKTILAAAVVAVIGGTSVYAAGNSNDVQTADLEETNSTQNQQTDENSGEEQISSEEAVKQAQTVIDGTLDEVELDTEDGRLVYEVELDYQGEDYDFDIDAYTGEVVNIDDDLLGTEASAGAAVSLEEAEKTALAAFSGGKVDDSELEKNDGRLVYEIEVEINDEDGDVYIDAESGEILHIESDIAAFADTDAGSGSGNERRSAGDEQREGNDKDNSSGQITAAEAKEIAMDYAGGGYIDDMELEHEDGMLLFEVEVEYGADNEVEVYIDAYTGEILYVDKD</sequence>
<dbReference type="RefSeq" id="WP_187254665.1">
    <property type="nucleotide sequence ID" value="NZ_CP144914.1"/>
</dbReference>
<evidence type="ECO:0000256" key="1">
    <source>
        <dbReference type="SAM" id="MobiDB-lite"/>
    </source>
</evidence>
<feature type="domain" description="PepSY" evidence="3">
    <location>
        <begin position="124"/>
        <end position="179"/>
    </location>
</feature>
<dbReference type="Proteomes" id="UP000321816">
    <property type="component" value="Chromosome"/>
</dbReference>
<name>A0AAJ8LXE7_9BACI</name>
<keyword evidence="2" id="KW-0732">Signal</keyword>
<feature type="region of interest" description="Disordered" evidence="1">
    <location>
        <begin position="189"/>
        <end position="219"/>
    </location>
</feature>
<gene>
    <name evidence="4" type="ORF">FTX54_003390</name>
</gene>
<organism evidence="4 5">
    <name type="scientific">Alkalicoccus halolimnae</name>
    <dbReference type="NCBI Taxonomy" id="1667239"/>
    <lineage>
        <taxon>Bacteria</taxon>
        <taxon>Bacillati</taxon>
        <taxon>Bacillota</taxon>
        <taxon>Bacilli</taxon>
        <taxon>Bacillales</taxon>
        <taxon>Bacillaceae</taxon>
        <taxon>Alkalicoccus</taxon>
    </lineage>
</organism>
<reference evidence="4 5" key="1">
    <citation type="submission" date="2024-01" db="EMBL/GenBank/DDBJ databases">
        <title>Complete Genome Sequence of Alkalicoccus halolimnae BZ-SZ-XJ29T, a Moderately Halophilic Bacterium Isolated from a Salt Lake.</title>
        <authorList>
            <person name="Zhao B."/>
        </authorList>
    </citation>
    <scope>NUCLEOTIDE SEQUENCE [LARGE SCALE GENOMIC DNA]</scope>
    <source>
        <strain evidence="4 5">BZ-SZ-XJ29</strain>
    </source>
</reference>
<feature type="chain" id="PRO_5042492248" evidence="2">
    <location>
        <begin position="22"/>
        <end position="282"/>
    </location>
</feature>
<dbReference type="Gene3D" id="3.10.450.40">
    <property type="match status" value="3"/>
</dbReference>
<dbReference type="KEGG" id="ahal:FTX54_003390"/>
<feature type="compositionally biased region" description="Basic and acidic residues" evidence="1">
    <location>
        <begin position="199"/>
        <end position="216"/>
    </location>
</feature>
<dbReference type="InterPro" id="IPR025711">
    <property type="entry name" value="PepSY"/>
</dbReference>
<feature type="domain" description="PepSY" evidence="3">
    <location>
        <begin position="221"/>
        <end position="279"/>
    </location>
</feature>
<protein>
    <submittedName>
        <fullName evidence="4">PepSY domain-containing protein</fullName>
    </submittedName>
</protein>
<dbReference type="AlphaFoldDB" id="A0AAJ8LXE7"/>